<dbReference type="InterPro" id="IPR035706">
    <property type="entry name" value="AAA_9"/>
</dbReference>
<dbReference type="GO" id="GO:0005929">
    <property type="term" value="C:cilium"/>
    <property type="evidence" value="ECO:0007669"/>
    <property type="project" value="UniProtKB-ARBA"/>
</dbReference>
<dbReference type="Pfam" id="PF12774">
    <property type="entry name" value="AAA_6"/>
    <property type="match status" value="1"/>
</dbReference>
<dbReference type="InterPro" id="IPR004273">
    <property type="entry name" value="Dynein_heavy_D6_P-loop"/>
</dbReference>
<dbReference type="GO" id="GO:0060271">
    <property type="term" value="P:cilium assembly"/>
    <property type="evidence" value="ECO:0007669"/>
    <property type="project" value="UniProtKB-ARBA"/>
</dbReference>
<dbReference type="FunFam" id="1.20.920.20:FF:000001">
    <property type="entry name" value="dynein heavy chain 2, axonemal"/>
    <property type="match status" value="1"/>
</dbReference>
<dbReference type="InterPro" id="IPR003593">
    <property type="entry name" value="AAA+_ATPase"/>
</dbReference>
<evidence type="ECO:0000256" key="6">
    <source>
        <dbReference type="ARBA" id="ARBA00022737"/>
    </source>
</evidence>
<dbReference type="Pfam" id="PF17857">
    <property type="entry name" value="AAA_lid_1"/>
    <property type="match status" value="1"/>
</dbReference>
<dbReference type="GO" id="GO:0008569">
    <property type="term" value="F:minus-end-directed microtubule motor activity"/>
    <property type="evidence" value="ECO:0007669"/>
    <property type="project" value="InterPro"/>
</dbReference>
<feature type="domain" description="AAA+ ATPase" evidence="18">
    <location>
        <begin position="455"/>
        <end position="665"/>
    </location>
</feature>
<evidence type="ECO:0000256" key="3">
    <source>
        <dbReference type="ARBA" id="ARBA00022490"/>
    </source>
</evidence>
<comment type="caution">
    <text evidence="19">The sequence shown here is derived from an EMBL/GenBank/DDBJ whole genome shotgun (WGS) entry which is preliminary data.</text>
</comment>
<keyword evidence="9" id="KW-0067">ATP-binding</keyword>
<keyword evidence="20" id="KW-1185">Reference proteome</keyword>
<dbReference type="PANTHER" id="PTHR45703:SF32">
    <property type="entry name" value="DYNEINS HEAVY CHAIN"/>
    <property type="match status" value="1"/>
</dbReference>
<dbReference type="FunFam" id="1.10.8.1220:FF:000001">
    <property type="entry name" value="Dynein axonemal heavy chain 5"/>
    <property type="match status" value="1"/>
</dbReference>
<keyword evidence="7" id="KW-0547">Nucleotide-binding</keyword>
<dbReference type="FunFam" id="3.40.50.300:FF:002141">
    <property type="entry name" value="Dynein heavy chain"/>
    <property type="match status" value="1"/>
</dbReference>
<evidence type="ECO:0000256" key="12">
    <source>
        <dbReference type="ARBA" id="ARBA00023054"/>
    </source>
</evidence>
<evidence type="ECO:0000256" key="10">
    <source>
        <dbReference type="ARBA" id="ARBA00022846"/>
    </source>
</evidence>
<dbReference type="FunFam" id="3.40.50.300:FF:000044">
    <property type="entry name" value="Dynein heavy chain 5, axonemal"/>
    <property type="match status" value="1"/>
</dbReference>
<evidence type="ECO:0000313" key="19">
    <source>
        <dbReference type="EMBL" id="KAH7307457.1"/>
    </source>
</evidence>
<keyword evidence="4" id="KW-0934">Plastid</keyword>
<keyword evidence="15" id="KW-0206">Cytoskeleton</keyword>
<dbReference type="InterPro" id="IPR041228">
    <property type="entry name" value="Dynein_C"/>
</dbReference>
<dbReference type="FunFam" id="3.10.490.20:FF:000008">
    <property type="entry name" value="dynein heavy chain 2, axonemal"/>
    <property type="match status" value="1"/>
</dbReference>
<evidence type="ECO:0000256" key="7">
    <source>
        <dbReference type="ARBA" id="ARBA00022741"/>
    </source>
</evidence>
<gene>
    <name evidence="19" type="ORF">KP509_22G060000</name>
</gene>
<dbReference type="EMBL" id="CM035427">
    <property type="protein sequence ID" value="KAH7307457.1"/>
    <property type="molecule type" value="Genomic_DNA"/>
</dbReference>
<evidence type="ECO:0000256" key="17">
    <source>
        <dbReference type="SAM" id="Coils"/>
    </source>
</evidence>
<dbReference type="Pfam" id="PF18198">
    <property type="entry name" value="AAA_lid_11"/>
    <property type="match status" value="1"/>
</dbReference>
<evidence type="ECO:0000313" key="20">
    <source>
        <dbReference type="Proteomes" id="UP000825935"/>
    </source>
</evidence>
<dbReference type="Gene3D" id="3.10.490.20">
    <property type="match status" value="1"/>
</dbReference>
<proteinExistence type="inferred from homology"/>
<evidence type="ECO:0000256" key="8">
    <source>
        <dbReference type="ARBA" id="ARBA00022794"/>
    </source>
</evidence>
<dbReference type="Proteomes" id="UP000825935">
    <property type="component" value="Chromosome 22"/>
</dbReference>
<dbReference type="GO" id="GO:0030286">
    <property type="term" value="C:dynein complex"/>
    <property type="evidence" value="ECO:0007669"/>
    <property type="project" value="UniProtKB-KW"/>
</dbReference>
<dbReference type="InterPro" id="IPR027417">
    <property type="entry name" value="P-loop_NTPase"/>
</dbReference>
<dbReference type="Gene3D" id="3.40.50.300">
    <property type="entry name" value="P-loop containing nucleotide triphosphate hydrolases"/>
    <property type="match status" value="5"/>
</dbReference>
<dbReference type="SMART" id="SM00382">
    <property type="entry name" value="AAA"/>
    <property type="match status" value="3"/>
</dbReference>
<accession>A0A8T2S7M4</accession>
<dbReference type="Gene3D" id="1.10.8.1220">
    <property type="match status" value="1"/>
</dbReference>
<organism evidence="19 20">
    <name type="scientific">Ceratopteris richardii</name>
    <name type="common">Triangle waterfern</name>
    <dbReference type="NCBI Taxonomy" id="49495"/>
    <lineage>
        <taxon>Eukaryota</taxon>
        <taxon>Viridiplantae</taxon>
        <taxon>Streptophyta</taxon>
        <taxon>Embryophyta</taxon>
        <taxon>Tracheophyta</taxon>
        <taxon>Polypodiopsida</taxon>
        <taxon>Polypodiidae</taxon>
        <taxon>Polypodiales</taxon>
        <taxon>Pteridineae</taxon>
        <taxon>Pteridaceae</taxon>
        <taxon>Parkerioideae</taxon>
        <taxon>Ceratopteris</taxon>
    </lineage>
</organism>
<dbReference type="InterPro" id="IPR035699">
    <property type="entry name" value="AAA_6"/>
</dbReference>
<keyword evidence="13" id="KW-0969">Cilium</keyword>
<dbReference type="InterPro" id="IPR043157">
    <property type="entry name" value="Dynein_AAA1S"/>
</dbReference>
<dbReference type="Pfam" id="PF03028">
    <property type="entry name" value="Dynein_heavy"/>
    <property type="match status" value="1"/>
</dbReference>
<feature type="coiled-coil region" evidence="17">
    <location>
        <begin position="1604"/>
        <end position="1676"/>
    </location>
</feature>
<dbReference type="GO" id="GO:0051959">
    <property type="term" value="F:dynein light intermediate chain binding"/>
    <property type="evidence" value="ECO:0007669"/>
    <property type="project" value="InterPro"/>
</dbReference>
<dbReference type="Pfam" id="PF12781">
    <property type="entry name" value="AAA_9"/>
    <property type="match status" value="1"/>
</dbReference>
<dbReference type="InterPro" id="IPR041589">
    <property type="entry name" value="DNAH3_AAA_lid_1"/>
</dbReference>
<name>A0A8T2S7M4_CERRI</name>
<dbReference type="FunFam" id="1.10.8.710:FF:000001">
    <property type="entry name" value="Dynein axonemal heavy chain 2"/>
    <property type="match status" value="1"/>
</dbReference>
<keyword evidence="14" id="KW-0505">Motor protein</keyword>
<reference evidence="19" key="1">
    <citation type="submission" date="2021-08" db="EMBL/GenBank/DDBJ databases">
        <title>WGS assembly of Ceratopteris richardii.</title>
        <authorList>
            <person name="Marchant D.B."/>
            <person name="Chen G."/>
            <person name="Jenkins J."/>
            <person name="Shu S."/>
            <person name="Leebens-Mack J."/>
            <person name="Grimwood J."/>
            <person name="Schmutz J."/>
            <person name="Soltis P."/>
            <person name="Soltis D."/>
            <person name="Chen Z.-H."/>
        </authorList>
    </citation>
    <scope>NUCLEOTIDE SEQUENCE</scope>
    <source>
        <strain evidence="19">Whitten #5841</strain>
        <tissue evidence="19">Leaf</tissue>
    </source>
</reference>
<evidence type="ECO:0000256" key="5">
    <source>
        <dbReference type="ARBA" id="ARBA00022701"/>
    </source>
</evidence>
<dbReference type="Pfam" id="PF12775">
    <property type="entry name" value="AAA_7"/>
    <property type="match status" value="1"/>
</dbReference>
<keyword evidence="12 17" id="KW-0175">Coiled coil</keyword>
<dbReference type="InterPro" id="IPR043160">
    <property type="entry name" value="Dynein_C_barrel"/>
</dbReference>
<dbReference type="GO" id="GO:0045505">
    <property type="term" value="F:dynein intermediate chain binding"/>
    <property type="evidence" value="ECO:0007669"/>
    <property type="project" value="InterPro"/>
</dbReference>
<feature type="domain" description="AAA+ ATPase" evidence="18">
    <location>
        <begin position="175"/>
        <end position="311"/>
    </location>
</feature>
<dbReference type="InterPro" id="IPR041658">
    <property type="entry name" value="AAA_lid_11"/>
</dbReference>
<dbReference type="Pfam" id="PF18199">
    <property type="entry name" value="Dynein_C"/>
    <property type="match status" value="1"/>
</dbReference>
<dbReference type="PANTHER" id="PTHR45703">
    <property type="entry name" value="DYNEIN HEAVY CHAIN"/>
    <property type="match status" value="1"/>
</dbReference>
<dbReference type="GO" id="GO:0005524">
    <property type="term" value="F:ATP binding"/>
    <property type="evidence" value="ECO:0007669"/>
    <property type="project" value="UniProtKB-KW"/>
</dbReference>
<dbReference type="InterPro" id="IPR026983">
    <property type="entry name" value="DHC"/>
</dbReference>
<dbReference type="InterPro" id="IPR024743">
    <property type="entry name" value="Dynein_HC_stalk"/>
</dbReference>
<evidence type="ECO:0000256" key="16">
    <source>
        <dbReference type="ARBA" id="ARBA00023273"/>
    </source>
</evidence>
<dbReference type="InterPro" id="IPR024317">
    <property type="entry name" value="Dynein_heavy_chain_D4_dom"/>
</dbReference>
<keyword evidence="16" id="KW-0966">Cell projection</keyword>
<dbReference type="GO" id="GO:0005874">
    <property type="term" value="C:microtubule"/>
    <property type="evidence" value="ECO:0007669"/>
    <property type="project" value="UniProtKB-KW"/>
</dbReference>
<dbReference type="Gene3D" id="1.20.920.30">
    <property type="match status" value="1"/>
</dbReference>
<evidence type="ECO:0000256" key="14">
    <source>
        <dbReference type="ARBA" id="ARBA00023175"/>
    </source>
</evidence>
<dbReference type="Pfam" id="PF12777">
    <property type="entry name" value="MT"/>
    <property type="match status" value="1"/>
</dbReference>
<keyword evidence="4" id="KW-0150">Chloroplast</keyword>
<dbReference type="FunFam" id="3.40.50.300:FF:000153">
    <property type="entry name" value="Dynein axonemal heavy chain 1"/>
    <property type="match status" value="1"/>
</dbReference>
<feature type="domain" description="AAA+ ATPase" evidence="18">
    <location>
        <begin position="792"/>
        <end position="938"/>
    </location>
</feature>
<dbReference type="GO" id="GO:0007018">
    <property type="term" value="P:microtubule-based movement"/>
    <property type="evidence" value="ECO:0007669"/>
    <property type="project" value="InterPro"/>
</dbReference>
<dbReference type="Gene3D" id="1.20.920.20">
    <property type="match status" value="1"/>
</dbReference>
<dbReference type="InterPro" id="IPR041466">
    <property type="entry name" value="Dynein_AAA5_ext"/>
</dbReference>
<dbReference type="Gene3D" id="1.20.58.1120">
    <property type="match status" value="1"/>
</dbReference>
<dbReference type="Pfam" id="PF12780">
    <property type="entry name" value="AAA_8"/>
    <property type="match status" value="1"/>
</dbReference>
<keyword evidence="6" id="KW-0677">Repeat</keyword>
<dbReference type="OrthoDB" id="1900706at2759"/>
<comment type="similarity">
    <text evidence="2">Belongs to the dynein heavy chain family.</text>
</comment>
<dbReference type="FunFam" id="1.20.58.1120:FF:000001">
    <property type="entry name" value="dynein heavy chain 2, axonemal"/>
    <property type="match status" value="1"/>
</dbReference>
<dbReference type="SUPFAM" id="SSF52540">
    <property type="entry name" value="P-loop containing nucleoside triphosphate hydrolases"/>
    <property type="match status" value="4"/>
</dbReference>
<evidence type="ECO:0000256" key="2">
    <source>
        <dbReference type="ARBA" id="ARBA00008887"/>
    </source>
</evidence>
<keyword evidence="5" id="KW-0493">Microtubule</keyword>
<protein>
    <recommendedName>
        <fullName evidence="18">AAA+ ATPase domain-containing protein</fullName>
    </recommendedName>
</protein>
<dbReference type="Gene3D" id="1.20.1270.280">
    <property type="match status" value="1"/>
</dbReference>
<dbReference type="Gene3D" id="1.10.8.720">
    <property type="entry name" value="Region D6 of dynein motor"/>
    <property type="match status" value="1"/>
</dbReference>
<keyword evidence="10" id="KW-0282">Flagellum</keyword>
<dbReference type="Gene3D" id="6.10.140.1060">
    <property type="match status" value="1"/>
</dbReference>
<sequence length="2814" mass="316654">MYAAVKVHLVKALEDSKLAKKDKWVKDNAGQCVISAGQIKWTADCEKALTGAETSKASLRKLLKKWISYLNKLTDVTRSRISKIDRNKVTALITIEVHARDVIEKLMKVPCTSSNDFEWASQLRFYWEKNDCTIKQVLSIFSYGYEYQGNNGRLVITPLTDRCYITLGAALFTRRGGNPLGPAGTGKTETVKDLGKALARYVIVFNCSDGVDYKMTATMFSGIAQTGAWICLDEFNRIEVEVLSVVATQIASVMSAIKACLSSFIFEGVRIRLIPTCGIFVTMNPGYAGRSELPENLKAMLRPVSMMVPDFTLIAENMLFSEGFRSAKVLARKLIAIMELSQRQLSKQDHYDYGLRSFVIPIARAAGATKRADPDIPEELILMGAMRDLIMPKLIYADIPLFNALLSDLFPGVELPQKESDVLRKAVEQELVAMGLQVINDFVTKILQVYDCMLARHGNMLVGRTGSGKTVSWRALQRAQGRLKDQGVEGFERVYVHIINPLALSNDEIYGYFNRLTNEWTDGILSNITRKVCSDESPDKKWILFDGPVDTLWIESMNSLLDDNKILTLLNGERISMPSQVSLLFEVEDLSQASPATVSRAGMIYLNVEDLGWWPYAESWLQKKAASGSDSTLIKTVRALLEKYVDKATAFKKKSCKELIPTDSLSCLITLCTLFDAVATTENGISPQEGDNYVPMIENWFLFVLIWSIGASLDEEGRAKFDIFLREMDPRYPAAGIVYDYYIDVKKKTFGPWEEKLSGSYKVPLGVPYFKINVPTVDTVRTSYVLKRLILANKHSMVVGRVGVGKTLVTESILNNLPEGLSTMTINFSAQTSSNSLQETIEGRFEKRTKGIYAPSGGKRLVCFVDDLNMPKKSQFGFMPPLELLKLWIDNGFWYDRQKQELKYLKNMQLVAAMAPPGGGRNAISQRVQACFSLVNFTTPSDNQMKRIFGAILTAKLANFEDEPRLLGDALVTACVDVYNAITSELLPIPGKGHYVFNMRDLAKVIQGLLQASKENYISKDMMLQLLCHECFRVYADRMWDVNDKVWLQELLDSKLKDLFNTEWKSLFRDSELPVFTSCMQPGTEGAYEPVTSFKELKDVLEENLKELQSQPGVFSMDLVLFRDAMEHVCRIHRVLAQPRGNLLLVGVGGSGRKSLTRLAAFVADMKVFTVNVTKNYGSSQFHDDLKSLYQQAGIGENRPPMVFLFDDTQIVVETFLEDINNILSTGEVPNLFTKDDLQSIFDQCRAAAKKANAGDTDDELYSFFLEKVRENLHVVLCLSPVQASFQKRLQMFPGLVNCTTIDWFLDWPEDALHEVSIKLMTEEKILATSELKAKVCKLFVTIHKSVVNMSSKMLAEVRRHNYVTPTSYLDFAKGYRKLLAEKKQQLEDSASKLKGGLHTLNETREQVGKMQVVCQQKKDVVAVAKRECEEILVEIVQEKRVIDAQERQVNEEAAKIEQEAKACNAIAYDCQQDLDKALPALQAAEEALNVLTKKDLSEVKAYAKPPALVELTLGAVMTVLKRPPTWEEAKKALADASFLTNLLRYDKDLLVDSVLKKINKYTTDPEFTPESVGKVSGAARGLCLWVRAMEQYGYINKEVAPKKAKLKAAQDALQKKEAALQDARSKLEEVRKKVQALKDKYDRSLASKEALQKESDDLELKLQRAEKLISGLAGEKSRWEVSITTFQEEIKQLPGDCLVAAACLSYAGPFASEYRDDLIKGIWVPEVLKSEIPSSPGFAFSTFLANAGDVRDWNLQGLPADSFSTENGVLVTRSNRWPLMIDPQEQAKKWVKNMEANNGLVVVDLQMEGLMRKMEDCIQLGIPVLLVDVLEQMDPSLDPVLAKAFVTRGSRVYLRLGDKEIDYNPNFRLYITTKLSNPHFSPETSVKTTIINFAVKEQSLQAQLLTLVVQKERPDLDKQRNELIVQVTSGKKTQAACEDQILRLLGTAEGPLLDNLDLIQTLDVSKETYETVKESLEVAEVTAKSIEVASAAYKSCAERASLLYFILSELVPIDPMYQFSLEAYVELFLISIARSAKSENLTERIKNLIDYHTYATYKYTSRGLFEKHKLLLSLLISSKILLRSNVITNEEWQFFLRGGTVLDRSKQPTNPAPEWISETSWDDITELATTLPTHFEGIVGSLQQETGRWKVWLRAPEPENIELPGDWEDKCNELQHLILLRCFRQDRLMFATATYVANVLGQKFIEPPMLDLAESYGDSSPSSPLLFILSAGVDPTTSLQQFAASKGLADKFHTVALGQGQGPVAIKLIQEAAKIGGWIFLANCHLMTSWLPQLEKIIQELEKSNPHEMFRLWLSSEPTDKFPISILQRSVKMTAEPPKGLRANVLRLYTQTTEESFQKCKAQQKYQKLFFALAYFHSVLLEGRKFGTLGLNIPYDFNDTDFQVSDDLLKTYLDAYENTPFEALKFLISEANYGGRVTDEIDRRVLSSYLNQFYCQESLSIPNFPLSSISIYHIPDDGSLQTHKEFIQTWPTVDRPEAFGQHANADIASQLSASKLMLTTIASLQPKTSSSKGGISQEETVMNILTDLIQQVPEPFDLADIQSQKSGDPSALHTVLFQEIERYNILLRQIRESCLNLQKGIQGLVVMSPELETMYKAFSEGKVPANWIKSYPSLKPLGSWTRDLLQRLTELRTWAERTYPIVYWLGGFTYPADFLTAVMQMTARKSLVPIDTLSWEFSIVQREESEINEPAKDGIFVKGLLLEGAGWDKENECLKEPQPMELIVAMPIMHFKPVVKKMKPTKGVYMCPLYLYPIRTGSRERPSFLLYVTLKSGAAAPEHWVKRGTALLLALAT</sequence>
<evidence type="ECO:0000256" key="4">
    <source>
        <dbReference type="ARBA" id="ARBA00022528"/>
    </source>
</evidence>
<dbReference type="Gene3D" id="1.10.8.710">
    <property type="match status" value="1"/>
</dbReference>
<evidence type="ECO:0000256" key="9">
    <source>
        <dbReference type="ARBA" id="ARBA00022840"/>
    </source>
</evidence>
<evidence type="ECO:0000259" key="18">
    <source>
        <dbReference type="SMART" id="SM00382"/>
    </source>
</evidence>
<comment type="subcellular location">
    <subcellularLocation>
        <location evidence="1">Cytoplasm</location>
        <location evidence="1">Cytoskeleton</location>
        <location evidence="1">Flagellum axoneme</location>
    </subcellularLocation>
</comment>
<dbReference type="InterPro" id="IPR042219">
    <property type="entry name" value="AAA_lid_11_sf"/>
</dbReference>
<dbReference type="Gene3D" id="1.10.472.130">
    <property type="match status" value="1"/>
</dbReference>
<evidence type="ECO:0000256" key="13">
    <source>
        <dbReference type="ARBA" id="ARBA00023069"/>
    </source>
</evidence>
<dbReference type="Pfam" id="PF17852">
    <property type="entry name" value="Dynein_AAA_lid"/>
    <property type="match status" value="1"/>
</dbReference>
<keyword evidence="3" id="KW-0963">Cytoplasm</keyword>
<keyword evidence="11" id="KW-0243">Dynein</keyword>
<evidence type="ECO:0000256" key="15">
    <source>
        <dbReference type="ARBA" id="ARBA00023212"/>
    </source>
</evidence>
<dbReference type="FunFam" id="3.40.50.300:FF:000049">
    <property type="entry name" value="Dynein, axonemal, heavy chain 5"/>
    <property type="match status" value="1"/>
</dbReference>
<evidence type="ECO:0000256" key="1">
    <source>
        <dbReference type="ARBA" id="ARBA00004611"/>
    </source>
</evidence>
<evidence type="ECO:0000256" key="11">
    <source>
        <dbReference type="ARBA" id="ARBA00023017"/>
    </source>
</evidence>
<keyword evidence="8" id="KW-0970">Cilium biogenesis/degradation</keyword>
<dbReference type="FunFam" id="1.20.920.30:FF:000002">
    <property type="entry name" value="Dynein axonemal heavy chain 3"/>
    <property type="match status" value="1"/>
</dbReference>